<feature type="region of interest" description="Disordered" evidence="3">
    <location>
        <begin position="1"/>
        <end position="25"/>
    </location>
</feature>
<dbReference type="InterPro" id="IPR011032">
    <property type="entry name" value="GroES-like_sf"/>
</dbReference>
<dbReference type="InterPro" id="IPR013154">
    <property type="entry name" value="ADH-like_N"/>
</dbReference>
<dbReference type="CDD" id="cd05289">
    <property type="entry name" value="MDR_like_2"/>
    <property type="match status" value="1"/>
</dbReference>
<dbReference type="InterPro" id="IPR020843">
    <property type="entry name" value="ER"/>
</dbReference>
<dbReference type="PANTHER" id="PTHR48106">
    <property type="entry name" value="QUINONE OXIDOREDUCTASE PIG3-RELATED"/>
    <property type="match status" value="1"/>
</dbReference>
<dbReference type="Pfam" id="PF13602">
    <property type="entry name" value="ADH_zinc_N_2"/>
    <property type="match status" value="1"/>
</dbReference>
<feature type="domain" description="Enoyl reductase (ER)" evidence="4">
    <location>
        <begin position="64"/>
        <end position="358"/>
    </location>
</feature>
<evidence type="ECO:0000256" key="2">
    <source>
        <dbReference type="ARBA" id="ARBA00023002"/>
    </source>
</evidence>
<protein>
    <submittedName>
        <fullName evidence="5">Zinc-binding dehydrogenase</fullName>
    </submittedName>
</protein>
<dbReference type="Gene3D" id="3.90.180.10">
    <property type="entry name" value="Medium-chain alcohol dehydrogenases, catalytic domain"/>
    <property type="match status" value="1"/>
</dbReference>
<evidence type="ECO:0000313" key="5">
    <source>
        <dbReference type="EMBL" id="QHN33626.1"/>
    </source>
</evidence>
<dbReference type="SMART" id="SM00829">
    <property type="entry name" value="PKS_ER"/>
    <property type="match status" value="1"/>
</dbReference>
<keyword evidence="1" id="KW-0521">NADP</keyword>
<accession>A0ABX6IES5</accession>
<evidence type="ECO:0000259" key="4">
    <source>
        <dbReference type="SMART" id="SM00829"/>
    </source>
</evidence>
<reference evidence="5" key="1">
    <citation type="journal article" date="2021" name="Nat. Microbiol.">
        <title>Cocultivation of an ultrasmall environmental parasitic bacterium with lytic ability against bacteria associated with wastewater foams.</title>
        <authorList>
            <person name="Batinovic S."/>
            <person name="Rose J.J.A."/>
            <person name="Ratcliffe J."/>
            <person name="Seviour R.J."/>
            <person name="Petrovski S."/>
        </authorList>
    </citation>
    <scope>NUCLEOTIDE SEQUENCE</scope>
    <source>
        <strain evidence="5">CON9</strain>
    </source>
</reference>
<dbReference type="SUPFAM" id="SSF50129">
    <property type="entry name" value="GroES-like"/>
    <property type="match status" value="1"/>
</dbReference>
<name>A0ABX6IES5_9ACTN</name>
<dbReference type="SUPFAM" id="SSF51735">
    <property type="entry name" value="NAD(P)-binding Rossmann-fold domains"/>
    <property type="match status" value="1"/>
</dbReference>
<keyword evidence="2" id="KW-0560">Oxidoreductase</keyword>
<organism evidence="5 6">
    <name type="scientific">Gordonia pseudamarae</name>
    <dbReference type="NCBI Taxonomy" id="2831662"/>
    <lineage>
        <taxon>Bacteria</taxon>
        <taxon>Bacillati</taxon>
        <taxon>Actinomycetota</taxon>
        <taxon>Actinomycetes</taxon>
        <taxon>Mycobacteriales</taxon>
        <taxon>Gordoniaceae</taxon>
        <taxon>Gordonia</taxon>
    </lineage>
</organism>
<proteinExistence type="predicted"/>
<evidence type="ECO:0000256" key="1">
    <source>
        <dbReference type="ARBA" id="ARBA00022857"/>
    </source>
</evidence>
<dbReference type="EMBL" id="CP045809">
    <property type="protein sequence ID" value="QHN33626.1"/>
    <property type="molecule type" value="Genomic_DNA"/>
</dbReference>
<dbReference type="Proteomes" id="UP001059836">
    <property type="component" value="Chromosome"/>
</dbReference>
<evidence type="ECO:0000313" key="6">
    <source>
        <dbReference type="Proteomes" id="UP001059836"/>
    </source>
</evidence>
<evidence type="ECO:0000256" key="3">
    <source>
        <dbReference type="SAM" id="MobiDB-lite"/>
    </source>
</evidence>
<sequence>MSTADRRRCRRRGPVRSCDGRPGTRRIPRACDTDETSETAFGQRTSRYRRRVGCKRWIATGPAGVADFAFVDADVPQPGPGEVTIEVRAAGVNPADLKHVSRAAKFPVPIGYEVSGVLSAIGPGTEIASGGGAVGDEVLAFRVSGGYATALTVPATTVFAKPPTLDFPDAAGLLLAGATAADLLRVARVTNGDTILLHAASGSVGVAVLQLARRLGATVIGTAGPTGLARVERFGGIAIPYGDGLLERIETAAPQGLSVALDAAGTDEAIDASLSLVYDRSRIVTIAAQTRAAADGFVAIGGNQPDSMAFRDEIRGELVQLAERAELVVPIARTYPLSEAVAALALVASGKAGGKVALLAGNDTGSVS</sequence>
<keyword evidence="6" id="KW-1185">Reference proteome</keyword>
<dbReference type="InterPro" id="IPR036291">
    <property type="entry name" value="NAD(P)-bd_dom_sf"/>
</dbReference>
<gene>
    <name evidence="5" type="ORF">GII31_00590</name>
</gene>
<dbReference type="Pfam" id="PF08240">
    <property type="entry name" value="ADH_N"/>
    <property type="match status" value="1"/>
</dbReference>
<dbReference type="Gene3D" id="3.40.50.720">
    <property type="entry name" value="NAD(P)-binding Rossmann-like Domain"/>
    <property type="match status" value="1"/>
</dbReference>